<keyword evidence="9" id="KW-1185">Reference proteome</keyword>
<dbReference type="GO" id="GO:0005179">
    <property type="term" value="F:hormone activity"/>
    <property type="evidence" value="ECO:0007669"/>
    <property type="project" value="UniProtKB-KW"/>
</dbReference>
<evidence type="ECO:0000256" key="5">
    <source>
        <dbReference type="ARBA" id="ARBA00022729"/>
    </source>
</evidence>
<evidence type="ECO:0000313" key="9">
    <source>
        <dbReference type="Proteomes" id="UP001604277"/>
    </source>
</evidence>
<reference evidence="9" key="1">
    <citation type="submission" date="2024-07" db="EMBL/GenBank/DDBJ databases">
        <title>Two chromosome-level genome assemblies of Korean endemic species Abeliophyllum distichum and Forsythia ovata (Oleaceae).</title>
        <authorList>
            <person name="Jang H."/>
        </authorList>
    </citation>
    <scope>NUCLEOTIDE SEQUENCE [LARGE SCALE GENOMIC DNA]</scope>
</reference>
<keyword evidence="4" id="KW-0372">Hormone</keyword>
<dbReference type="PANTHER" id="PTHR33136">
    <property type="entry name" value="RAPID ALKALINIZATION FACTOR-LIKE"/>
    <property type="match status" value="1"/>
</dbReference>
<feature type="chain" id="PRO_5044847113" evidence="7">
    <location>
        <begin position="27"/>
        <end position="121"/>
    </location>
</feature>
<keyword evidence="6" id="KW-1015">Disulfide bond</keyword>
<protein>
    <submittedName>
        <fullName evidence="8">Protein RALF-like 1</fullName>
    </submittedName>
</protein>
<comment type="subcellular location">
    <subcellularLocation>
        <location evidence="1">Secreted</location>
    </subcellularLocation>
</comment>
<dbReference type="EMBL" id="JBFOLJ010000006">
    <property type="protein sequence ID" value="KAL2530975.1"/>
    <property type="molecule type" value="Genomic_DNA"/>
</dbReference>
<dbReference type="PANTHER" id="PTHR33136:SF36">
    <property type="entry name" value="PROTEIN RALF-LIKE 31"/>
    <property type="match status" value="1"/>
</dbReference>
<dbReference type="AlphaFoldDB" id="A0ABD1V2T7"/>
<evidence type="ECO:0000256" key="4">
    <source>
        <dbReference type="ARBA" id="ARBA00022702"/>
    </source>
</evidence>
<organism evidence="8 9">
    <name type="scientific">Forsythia ovata</name>
    <dbReference type="NCBI Taxonomy" id="205694"/>
    <lineage>
        <taxon>Eukaryota</taxon>
        <taxon>Viridiplantae</taxon>
        <taxon>Streptophyta</taxon>
        <taxon>Embryophyta</taxon>
        <taxon>Tracheophyta</taxon>
        <taxon>Spermatophyta</taxon>
        <taxon>Magnoliopsida</taxon>
        <taxon>eudicotyledons</taxon>
        <taxon>Gunneridae</taxon>
        <taxon>Pentapetalae</taxon>
        <taxon>asterids</taxon>
        <taxon>lamiids</taxon>
        <taxon>Lamiales</taxon>
        <taxon>Oleaceae</taxon>
        <taxon>Forsythieae</taxon>
        <taxon>Forsythia</taxon>
    </lineage>
</organism>
<gene>
    <name evidence="8" type="ORF">Fot_23576</name>
</gene>
<sequence length="121" mass="13642">MPKTHLSLCTHFLILVLLFLVKFCNGVSMLDLNLTKTGETGKRVCEGKINECPEMAVVEEIDSEINRRVLVMQKKYISYDTLKRDSVPCTQPGASYYNCRGPGVANTYNRGCEMITRCRGD</sequence>
<evidence type="ECO:0000256" key="2">
    <source>
        <dbReference type="ARBA" id="ARBA00009178"/>
    </source>
</evidence>
<accession>A0ABD1V2T7</accession>
<proteinExistence type="inferred from homology"/>
<dbReference type="Proteomes" id="UP001604277">
    <property type="component" value="Unassembled WGS sequence"/>
</dbReference>
<comment type="caution">
    <text evidence="8">The sequence shown here is derived from an EMBL/GenBank/DDBJ whole genome shotgun (WGS) entry which is preliminary data.</text>
</comment>
<evidence type="ECO:0000256" key="6">
    <source>
        <dbReference type="ARBA" id="ARBA00023157"/>
    </source>
</evidence>
<keyword evidence="5 7" id="KW-0732">Signal</keyword>
<keyword evidence="3" id="KW-0964">Secreted</keyword>
<name>A0ABD1V2T7_9LAMI</name>
<dbReference type="InterPro" id="IPR008801">
    <property type="entry name" value="RALF"/>
</dbReference>
<evidence type="ECO:0000256" key="7">
    <source>
        <dbReference type="SAM" id="SignalP"/>
    </source>
</evidence>
<evidence type="ECO:0000256" key="1">
    <source>
        <dbReference type="ARBA" id="ARBA00004613"/>
    </source>
</evidence>
<dbReference type="GO" id="GO:0005576">
    <property type="term" value="C:extracellular region"/>
    <property type="evidence" value="ECO:0007669"/>
    <property type="project" value="UniProtKB-SubCell"/>
</dbReference>
<comment type="similarity">
    <text evidence="2">Belongs to the plant rapid alkalinization factor (RALF) family.</text>
</comment>
<evidence type="ECO:0000313" key="8">
    <source>
        <dbReference type="EMBL" id="KAL2530975.1"/>
    </source>
</evidence>
<dbReference type="Pfam" id="PF05498">
    <property type="entry name" value="RALF"/>
    <property type="match status" value="1"/>
</dbReference>
<evidence type="ECO:0000256" key="3">
    <source>
        <dbReference type="ARBA" id="ARBA00022525"/>
    </source>
</evidence>
<feature type="signal peptide" evidence="7">
    <location>
        <begin position="1"/>
        <end position="26"/>
    </location>
</feature>